<evidence type="ECO:0000313" key="2">
    <source>
        <dbReference type="Proteomes" id="UP001187531"/>
    </source>
</evidence>
<name>A0AA88I1V6_ARTSF</name>
<reference evidence="1" key="1">
    <citation type="submission" date="2023-07" db="EMBL/GenBank/DDBJ databases">
        <title>Chromosome-level genome assembly of Artemia franciscana.</title>
        <authorList>
            <person name="Jo E."/>
        </authorList>
    </citation>
    <scope>NUCLEOTIDE SEQUENCE</scope>
    <source>
        <tissue evidence="1">Whole body</tissue>
    </source>
</reference>
<keyword evidence="2" id="KW-1185">Reference proteome</keyword>
<gene>
    <name evidence="1" type="ORF">QYM36_005095</name>
</gene>
<protein>
    <submittedName>
        <fullName evidence="1">Uncharacterized protein</fullName>
    </submittedName>
</protein>
<evidence type="ECO:0000313" key="1">
    <source>
        <dbReference type="EMBL" id="KAK2719493.1"/>
    </source>
</evidence>
<dbReference type="AlphaFoldDB" id="A0AA88I1V6"/>
<organism evidence="1 2">
    <name type="scientific">Artemia franciscana</name>
    <name type="common">Brine shrimp</name>
    <name type="synonym">Artemia sanfranciscana</name>
    <dbReference type="NCBI Taxonomy" id="6661"/>
    <lineage>
        <taxon>Eukaryota</taxon>
        <taxon>Metazoa</taxon>
        <taxon>Ecdysozoa</taxon>
        <taxon>Arthropoda</taxon>
        <taxon>Crustacea</taxon>
        <taxon>Branchiopoda</taxon>
        <taxon>Anostraca</taxon>
        <taxon>Artemiidae</taxon>
        <taxon>Artemia</taxon>
    </lineage>
</organism>
<dbReference type="EMBL" id="JAVRJZ010000008">
    <property type="protein sequence ID" value="KAK2719493.1"/>
    <property type="molecule type" value="Genomic_DNA"/>
</dbReference>
<proteinExistence type="predicted"/>
<dbReference type="Proteomes" id="UP001187531">
    <property type="component" value="Unassembled WGS sequence"/>
</dbReference>
<accession>A0AA88I1V6</accession>
<comment type="caution">
    <text evidence="1">The sequence shown here is derived from an EMBL/GenBank/DDBJ whole genome shotgun (WGS) entry which is preliminary data.</text>
</comment>
<sequence>MSNKVLSKTENFEKERDVSCAMGDKKAVMKRIYIFQSTGSSKLGLVAKKVDLDNDSYDQVDENAAIVSKIKKMNGDKKIGIEENQIISLHRHHACFEGNLAEHVDNILEGEADVNLISKNGCTALEECAAAMGLFFSRPLKRYVIGESYSSAIYIATLDLIMHIIKMKAANLFVSEKNLLLQGIIAPLIGFPDEDLSEYENQCKREVEMMTKKKLHESNFSLYDVLTQETSCLAVHMRNETISRASKSENYGVEFPMFSYMLKSQLRKGMESSLEIE</sequence>